<dbReference type="Gene3D" id="3.30.1370.120">
    <property type="match status" value="3"/>
</dbReference>
<keyword evidence="8" id="KW-0472">Membrane</keyword>
<evidence type="ECO:0000256" key="11">
    <source>
        <dbReference type="SAM" id="MobiDB-lite"/>
    </source>
</evidence>
<protein>
    <submittedName>
        <fullName evidence="15">Type II secretion system secretin GspD</fullName>
    </submittedName>
</protein>
<dbReference type="Pfam" id="PF00263">
    <property type="entry name" value="Secretin"/>
    <property type="match status" value="1"/>
</dbReference>
<dbReference type="Proteomes" id="UP001302429">
    <property type="component" value="Chromosome"/>
</dbReference>
<dbReference type="InterPro" id="IPR001775">
    <property type="entry name" value="GspD/PilQ"/>
</dbReference>
<dbReference type="InterPro" id="IPR004846">
    <property type="entry name" value="T2SS/T3SS_dom"/>
</dbReference>
<dbReference type="InterPro" id="IPR005644">
    <property type="entry name" value="NolW-like"/>
</dbReference>
<dbReference type="InterPro" id="IPR050810">
    <property type="entry name" value="Bact_Secretion_Sys_Channel"/>
</dbReference>
<dbReference type="InterPro" id="IPR013356">
    <property type="entry name" value="T2SS_GspD"/>
</dbReference>
<dbReference type="Pfam" id="PF03958">
    <property type="entry name" value="Secretin_N"/>
    <property type="match status" value="3"/>
</dbReference>
<evidence type="ECO:0000256" key="9">
    <source>
        <dbReference type="ARBA" id="ARBA00023237"/>
    </source>
</evidence>
<keyword evidence="9" id="KW-0998">Cell outer membrane</keyword>
<feature type="compositionally biased region" description="Polar residues" evidence="11">
    <location>
        <begin position="710"/>
        <end position="727"/>
    </location>
</feature>
<evidence type="ECO:0000256" key="2">
    <source>
        <dbReference type="ARBA" id="ARBA00006980"/>
    </source>
</evidence>
<name>A0AA97F8B6_9SPHN</name>
<dbReference type="GO" id="GO:0015627">
    <property type="term" value="C:type II protein secretion system complex"/>
    <property type="evidence" value="ECO:0007669"/>
    <property type="project" value="InterPro"/>
</dbReference>
<accession>A0AA97F8B6</accession>
<evidence type="ECO:0000259" key="12">
    <source>
        <dbReference type="Pfam" id="PF00263"/>
    </source>
</evidence>
<organism evidence="15 16">
    <name type="scientific">Alterisphingorhabdus coralli</name>
    <dbReference type="NCBI Taxonomy" id="3071408"/>
    <lineage>
        <taxon>Bacteria</taxon>
        <taxon>Pseudomonadati</taxon>
        <taxon>Pseudomonadota</taxon>
        <taxon>Alphaproteobacteria</taxon>
        <taxon>Sphingomonadales</taxon>
        <taxon>Sphingomonadaceae</taxon>
        <taxon>Alterisphingorhabdus (ex Yan et al. 2024)</taxon>
    </lineage>
</organism>
<comment type="similarity">
    <text evidence="2">Belongs to the bacterial secretin family. GSP D subfamily.</text>
</comment>
<evidence type="ECO:0000256" key="4">
    <source>
        <dbReference type="ARBA" id="ARBA00022452"/>
    </source>
</evidence>
<feature type="domain" description="Type II/III secretion system secretin-like" evidence="12">
    <location>
        <begin position="460"/>
        <end position="624"/>
    </location>
</feature>
<evidence type="ECO:0000256" key="6">
    <source>
        <dbReference type="ARBA" id="ARBA00022729"/>
    </source>
</evidence>
<evidence type="ECO:0000256" key="1">
    <source>
        <dbReference type="ARBA" id="ARBA00004442"/>
    </source>
</evidence>
<dbReference type="GO" id="GO:0015628">
    <property type="term" value="P:protein secretion by the type II secretion system"/>
    <property type="evidence" value="ECO:0007669"/>
    <property type="project" value="InterPro"/>
</dbReference>
<gene>
    <name evidence="15" type="primary">gspD</name>
    <name evidence="15" type="ORF">RB602_03750</name>
</gene>
<dbReference type="EMBL" id="CP136594">
    <property type="protein sequence ID" value="WOE75838.1"/>
    <property type="molecule type" value="Genomic_DNA"/>
</dbReference>
<dbReference type="PANTHER" id="PTHR30332:SF24">
    <property type="entry name" value="SECRETIN GSPD-RELATED"/>
    <property type="match status" value="1"/>
</dbReference>
<dbReference type="InterPro" id="IPR038591">
    <property type="entry name" value="NolW-like_sf"/>
</dbReference>
<feature type="domain" description="NolW-like" evidence="13">
    <location>
        <begin position="116"/>
        <end position="174"/>
    </location>
</feature>
<dbReference type="Pfam" id="PF21305">
    <property type="entry name" value="type_II_gspD_N0"/>
    <property type="match status" value="1"/>
</dbReference>
<sequence length="735" mass="77585">MAASAALCFSAPAPVYAQHVLNVRDADVRAFIADAAEVTGRTFVVDSRVQGTVSVVTDRPLSRSEYFEIFLSTLRANGLVAVPTSGGAYRIQPADSAASQPGRVGSENAARNQFVTEVFRLKSIDATSAVETLKPLVSREGSVTANIAANSLVVADFADNVRRIRALIARIDKDNATTQLISLENAGAREIALALQQLVPARQGQAPAVSVVPVDSSNSIAMRGDPATLGRLTAIANELDAKAANGSEIRVIWLDYADAETLVPVLERLVGQQPSLAAGDDGPVGAAPVAAAAGQAGDNRAITGTPGRGPSIITRYPGTNAIIISAPVDVQRNLAALVRQLDIRQEQVLVEAIIVEVSENVARELGVQFLVGGEDVPFLATPFSNVSPNIVDLAGGLLADEFDETTTVINGDVVTTTTNSQASDILRANAVNSVLGARGGFAGFAADLGSGSILGLLINAVQEDTDSNILSTPHIALDNNVEGSVLFGQEIPISTGEALSNNFDNAFRTIQRENVGIELIVTPQITAGNEVRLQIKQEVSSISGPVSDDFQELIINKREISTTLTVGDREIVALGGLLDDNERKTLQRIPILSDIPLIGELFKSRARSRVKTNLLVFIRPTILRTTDDARRIAARRYGYVREQQLRRNPEVEPSIDSLIRDYLGTTPPRVGVKPGDLVIQPTGIAPATPVDTTPLPESEPGRNENLPPVSGTNSEGVNQTGATSSAGSEKADADT</sequence>
<proteinExistence type="inferred from homology"/>
<evidence type="ECO:0000256" key="10">
    <source>
        <dbReference type="RuleBase" id="RU004004"/>
    </source>
</evidence>
<keyword evidence="5" id="KW-0812">Transmembrane</keyword>
<feature type="domain" description="NolW-like" evidence="13">
    <location>
        <begin position="250"/>
        <end position="347"/>
    </location>
</feature>
<keyword evidence="4" id="KW-1134">Transmembrane beta strand</keyword>
<evidence type="ECO:0000313" key="15">
    <source>
        <dbReference type="EMBL" id="WOE75838.1"/>
    </source>
</evidence>
<evidence type="ECO:0000256" key="8">
    <source>
        <dbReference type="ARBA" id="ARBA00023136"/>
    </source>
</evidence>
<keyword evidence="6" id="KW-0732">Signal</keyword>
<evidence type="ECO:0000256" key="7">
    <source>
        <dbReference type="ARBA" id="ARBA00022927"/>
    </source>
</evidence>
<keyword evidence="7" id="KW-0653">Protein transport</keyword>
<dbReference type="InterPro" id="IPR049371">
    <property type="entry name" value="GspD-like_N0"/>
</dbReference>
<evidence type="ECO:0000259" key="14">
    <source>
        <dbReference type="Pfam" id="PF21305"/>
    </source>
</evidence>
<evidence type="ECO:0000259" key="13">
    <source>
        <dbReference type="Pfam" id="PF03958"/>
    </source>
</evidence>
<dbReference type="GO" id="GO:0009279">
    <property type="term" value="C:cell outer membrane"/>
    <property type="evidence" value="ECO:0007669"/>
    <property type="project" value="UniProtKB-SubCell"/>
</dbReference>
<evidence type="ECO:0000313" key="16">
    <source>
        <dbReference type="Proteomes" id="UP001302429"/>
    </source>
</evidence>
<dbReference type="PANTHER" id="PTHR30332">
    <property type="entry name" value="PROBABLE GENERAL SECRETION PATHWAY PROTEIN D"/>
    <property type="match status" value="1"/>
</dbReference>
<dbReference type="NCBIfam" id="TIGR02517">
    <property type="entry name" value="type_II_gspD"/>
    <property type="match status" value="1"/>
</dbReference>
<feature type="region of interest" description="Disordered" evidence="11">
    <location>
        <begin position="672"/>
        <end position="735"/>
    </location>
</feature>
<reference evidence="15 16" key="1">
    <citation type="submission" date="2023-10" db="EMBL/GenBank/DDBJ databases">
        <title>Complete genome sequence of a Sphingomonadaceae bacterium.</title>
        <authorList>
            <person name="Yan C."/>
        </authorList>
    </citation>
    <scope>NUCLEOTIDE SEQUENCE [LARGE SCALE GENOMIC DNA]</scope>
    <source>
        <strain evidence="15 16">SCSIO 66989</strain>
    </source>
</reference>
<keyword evidence="3 10" id="KW-0813">Transport</keyword>
<dbReference type="AlphaFoldDB" id="A0AA97F8B6"/>
<evidence type="ECO:0000256" key="5">
    <source>
        <dbReference type="ARBA" id="ARBA00022692"/>
    </source>
</evidence>
<keyword evidence="16" id="KW-1185">Reference proteome</keyword>
<dbReference type="PRINTS" id="PR00811">
    <property type="entry name" value="BCTERIALGSPD"/>
</dbReference>
<feature type="domain" description="GspD-like N0" evidence="14">
    <location>
        <begin position="21"/>
        <end position="91"/>
    </location>
</feature>
<comment type="subcellular location">
    <subcellularLocation>
        <location evidence="1 10">Cell outer membrane</location>
    </subcellularLocation>
</comment>
<feature type="domain" description="NolW-like" evidence="13">
    <location>
        <begin position="178"/>
        <end position="242"/>
    </location>
</feature>
<evidence type="ECO:0000256" key="3">
    <source>
        <dbReference type="ARBA" id="ARBA00022448"/>
    </source>
</evidence>
<dbReference type="KEGG" id="acoa:RB602_03750"/>